<dbReference type="RefSeq" id="WP_169259179.1">
    <property type="nucleotide sequence ID" value="NZ_WTVQ01000005.1"/>
</dbReference>
<evidence type="ECO:0008006" key="3">
    <source>
        <dbReference type="Google" id="ProtNLM"/>
    </source>
</evidence>
<evidence type="ECO:0000313" key="1">
    <source>
        <dbReference type="EMBL" id="NMG74025.1"/>
    </source>
</evidence>
<name>A0ABX1Q7H9_9RHOO</name>
<dbReference type="Proteomes" id="UP000648984">
    <property type="component" value="Unassembled WGS sequence"/>
</dbReference>
<protein>
    <recommendedName>
        <fullName evidence="3">DUF1269 domain-containing protein</fullName>
    </recommendedName>
</protein>
<sequence length="173" mass="18068">MDDYRHHVSGFFAHRDQAQLAFSRLVEQGLPRERLHLFEKNDLGSPDSAAAPEAGSKEVLKDVLVDGAIGTAVGTGVGALAQLALVAANVSLFVASPLIAPLAMLGWGASLGGLIGAAAGAGTKEKTFEALVRDAIASGQFVLVAETRTEQETAIAREIIQTLVGEYNDVSKE</sequence>
<dbReference type="EMBL" id="WTVQ01000005">
    <property type="protein sequence ID" value="NMG74025.1"/>
    <property type="molecule type" value="Genomic_DNA"/>
</dbReference>
<proteinExistence type="predicted"/>
<organism evidence="1 2">
    <name type="scientific">Aromatoleum diolicum</name>
    <dbReference type="NCBI Taxonomy" id="75796"/>
    <lineage>
        <taxon>Bacteria</taxon>
        <taxon>Pseudomonadati</taxon>
        <taxon>Pseudomonadota</taxon>
        <taxon>Betaproteobacteria</taxon>
        <taxon>Rhodocyclales</taxon>
        <taxon>Rhodocyclaceae</taxon>
        <taxon>Aromatoleum</taxon>
    </lineage>
</organism>
<evidence type="ECO:0000313" key="2">
    <source>
        <dbReference type="Proteomes" id="UP000648984"/>
    </source>
</evidence>
<gene>
    <name evidence="1" type="ORF">GPA25_04565</name>
</gene>
<comment type="caution">
    <text evidence="1">The sequence shown here is derived from an EMBL/GenBank/DDBJ whole genome shotgun (WGS) entry which is preliminary data.</text>
</comment>
<reference evidence="1 2" key="1">
    <citation type="submission" date="2019-12" db="EMBL/GenBank/DDBJ databases">
        <title>Comparative genomics gives insights into the taxonomy of the Azoarcus-Aromatoleum group and reveals separate origins of nif in the plant-associated Azoarcus and non-plant-associated Aromatoleum sub-groups.</title>
        <authorList>
            <person name="Lafos M."/>
            <person name="Maluk M."/>
            <person name="Batista M."/>
            <person name="Junghare M."/>
            <person name="Carmona M."/>
            <person name="Faoro H."/>
            <person name="Cruz L.M."/>
            <person name="Battistoni F."/>
            <person name="De Souza E."/>
            <person name="Pedrosa F."/>
            <person name="Chen W.-M."/>
            <person name="Poole P.S."/>
            <person name="Dixon R.A."/>
            <person name="James E.K."/>
        </authorList>
    </citation>
    <scope>NUCLEOTIDE SEQUENCE [LARGE SCALE GENOMIC DNA]</scope>
    <source>
        <strain evidence="1 2">22Lin</strain>
    </source>
</reference>
<accession>A0ABX1Q7H9</accession>
<keyword evidence="2" id="KW-1185">Reference proteome</keyword>